<evidence type="ECO:0000256" key="3">
    <source>
        <dbReference type="ARBA" id="ARBA00023163"/>
    </source>
</evidence>
<dbReference type="NCBIfam" id="TIGR02937">
    <property type="entry name" value="sigma70-ECF"/>
    <property type="match status" value="1"/>
</dbReference>
<dbReference type="AlphaFoldDB" id="A0A9X3XIW2"/>
<evidence type="ECO:0000256" key="1">
    <source>
        <dbReference type="ARBA" id="ARBA00023015"/>
    </source>
</evidence>
<dbReference type="InterPro" id="IPR053812">
    <property type="entry name" value="HTH_Sigma70_ECF-like"/>
</dbReference>
<keyword evidence="2" id="KW-0731">Sigma factor</keyword>
<dbReference type="PANTHER" id="PTHR43133">
    <property type="entry name" value="RNA POLYMERASE ECF-TYPE SIGMA FACTO"/>
    <property type="match status" value="1"/>
</dbReference>
<dbReference type="Pfam" id="PF07638">
    <property type="entry name" value="Sigma70_ECF"/>
    <property type="match status" value="1"/>
</dbReference>
<evidence type="ECO:0000259" key="4">
    <source>
        <dbReference type="Pfam" id="PF07638"/>
    </source>
</evidence>
<keyword evidence="6" id="KW-1185">Reference proteome</keyword>
<keyword evidence="3" id="KW-0804">Transcription</keyword>
<dbReference type="GO" id="GO:0016987">
    <property type="term" value="F:sigma factor activity"/>
    <property type="evidence" value="ECO:0007669"/>
    <property type="project" value="UniProtKB-KW"/>
</dbReference>
<dbReference type="NCBIfam" id="TIGR02999">
    <property type="entry name" value="Sig-70_X6"/>
    <property type="match status" value="1"/>
</dbReference>
<reference evidence="5 6" key="1">
    <citation type="submission" date="2021-04" db="EMBL/GenBank/DDBJ databases">
        <title>Genome analysis of Polyangium sp.</title>
        <authorList>
            <person name="Li Y."/>
            <person name="Wang J."/>
        </authorList>
    </citation>
    <scope>NUCLEOTIDE SEQUENCE [LARGE SCALE GENOMIC DNA]</scope>
    <source>
        <strain evidence="5 6">SDU14</strain>
    </source>
</reference>
<sequence length="190" mass="20997">MHHEVTRIIAEIAVGRDQATQELLPLVYQELRRIASAQMARLRPGDTLQPTALVHEAYLKLVGSPGPGWNGRGHFFAAAAQAMREIVVDHVRRKVAAKRGGGQRAEPLDVEIAVDAELLGIEDVLSINTAIARLEAEHPRKAQVVVMRFFGGLPDQEIAEALGVTTRTVEREWRFARAYLHDVLSRGAET</sequence>
<evidence type="ECO:0000313" key="6">
    <source>
        <dbReference type="Proteomes" id="UP001151081"/>
    </source>
</evidence>
<organism evidence="5 6">
    <name type="scientific">Polyangium jinanense</name>
    <dbReference type="NCBI Taxonomy" id="2829994"/>
    <lineage>
        <taxon>Bacteria</taxon>
        <taxon>Pseudomonadati</taxon>
        <taxon>Myxococcota</taxon>
        <taxon>Polyangia</taxon>
        <taxon>Polyangiales</taxon>
        <taxon>Polyangiaceae</taxon>
        <taxon>Polyangium</taxon>
    </lineage>
</organism>
<dbReference type="Gene3D" id="1.10.10.10">
    <property type="entry name" value="Winged helix-like DNA-binding domain superfamily/Winged helix DNA-binding domain"/>
    <property type="match status" value="1"/>
</dbReference>
<protein>
    <submittedName>
        <fullName evidence="5">Sigma-70 family RNA polymerase sigma factor</fullName>
    </submittedName>
</protein>
<evidence type="ECO:0000313" key="5">
    <source>
        <dbReference type="EMBL" id="MDC3988906.1"/>
    </source>
</evidence>
<feature type="domain" description="RNA polymerase sigma-70 ECF-like HTH" evidence="4">
    <location>
        <begin position="3"/>
        <end position="184"/>
    </location>
</feature>
<dbReference type="PANTHER" id="PTHR43133:SF39">
    <property type="entry name" value="SIMILAR TO RNA POLYMERASE SIGMA-E FACTOR"/>
    <property type="match status" value="1"/>
</dbReference>
<evidence type="ECO:0000256" key="2">
    <source>
        <dbReference type="ARBA" id="ARBA00023082"/>
    </source>
</evidence>
<dbReference type="InterPro" id="IPR013324">
    <property type="entry name" value="RNA_pol_sigma_r3/r4-like"/>
</dbReference>
<keyword evidence="1" id="KW-0805">Transcription regulation</keyword>
<dbReference type="GO" id="GO:0006352">
    <property type="term" value="P:DNA-templated transcription initiation"/>
    <property type="evidence" value="ECO:0007669"/>
    <property type="project" value="InterPro"/>
</dbReference>
<proteinExistence type="predicted"/>
<name>A0A9X3XIW2_9BACT</name>
<dbReference type="Proteomes" id="UP001151081">
    <property type="component" value="Unassembled WGS sequence"/>
</dbReference>
<dbReference type="InterPro" id="IPR014284">
    <property type="entry name" value="RNA_pol_sigma-70_dom"/>
</dbReference>
<dbReference type="InterPro" id="IPR036388">
    <property type="entry name" value="WH-like_DNA-bd_sf"/>
</dbReference>
<dbReference type="SUPFAM" id="SSF88659">
    <property type="entry name" value="Sigma3 and sigma4 domains of RNA polymerase sigma factors"/>
    <property type="match status" value="1"/>
</dbReference>
<comment type="caution">
    <text evidence="5">The sequence shown here is derived from an EMBL/GenBank/DDBJ whole genome shotgun (WGS) entry which is preliminary data.</text>
</comment>
<dbReference type="InterPro" id="IPR039425">
    <property type="entry name" value="RNA_pol_sigma-70-like"/>
</dbReference>
<dbReference type="RefSeq" id="WP_272427965.1">
    <property type="nucleotide sequence ID" value="NZ_JAGTJJ010000087.1"/>
</dbReference>
<dbReference type="InterPro" id="IPR011517">
    <property type="entry name" value="RNA_pol_sigma70_ECF-like"/>
</dbReference>
<dbReference type="EMBL" id="JAGTJJ010000087">
    <property type="protein sequence ID" value="MDC3988906.1"/>
    <property type="molecule type" value="Genomic_DNA"/>
</dbReference>
<gene>
    <name evidence="5" type="ORF">KEG57_51040</name>
</gene>
<accession>A0A9X3XIW2</accession>